<accession>A0A3N1VHI0</accession>
<dbReference type="SUPFAM" id="SSF69786">
    <property type="entry name" value="YggU-like"/>
    <property type="match status" value="1"/>
</dbReference>
<proteinExistence type="inferred from homology"/>
<reference evidence="4 5" key="1">
    <citation type="submission" date="2018-11" db="EMBL/GenBank/DDBJ databases">
        <title>Genomic Encyclopedia of Type Strains, Phase IV (KMG-IV): sequencing the most valuable type-strain genomes for metagenomic binning, comparative biology and taxonomic classification.</title>
        <authorList>
            <person name="Goeker M."/>
        </authorList>
    </citation>
    <scope>NUCLEOTIDE SEQUENCE [LARGE SCALE GENOMIC DNA]</scope>
    <source>
        <strain evidence="4 5">DSM 22027</strain>
    </source>
</reference>
<dbReference type="NCBIfam" id="TIGR00251">
    <property type="entry name" value="DUF167 family protein"/>
    <property type="match status" value="1"/>
</dbReference>
<keyword evidence="5" id="KW-1185">Reference proteome</keyword>
<sequence>MIRHKRDGMELGPKDSSSFLRSHPEGVTVTVRVQPNARRTELAGVQQGALKIKVCAPPLEGAANRECVRFLADLAGTSKSRVRVLQGNKSRNKVILIRGTTAERLMAVFQTLGFGEGRHSPTSNGS</sequence>
<protein>
    <recommendedName>
        <fullName evidence="2">UPF0235 protein EDC27_0643</fullName>
    </recommendedName>
</protein>
<evidence type="ECO:0000256" key="1">
    <source>
        <dbReference type="ARBA" id="ARBA00010364"/>
    </source>
</evidence>
<evidence type="ECO:0000313" key="5">
    <source>
        <dbReference type="Proteomes" id="UP000276223"/>
    </source>
</evidence>
<dbReference type="HAMAP" id="MF_00634">
    <property type="entry name" value="UPF0235"/>
    <property type="match status" value="1"/>
</dbReference>
<dbReference type="Pfam" id="PF02594">
    <property type="entry name" value="DUF167"/>
    <property type="match status" value="1"/>
</dbReference>
<evidence type="ECO:0000313" key="4">
    <source>
        <dbReference type="EMBL" id="ROR01469.1"/>
    </source>
</evidence>
<dbReference type="SMART" id="SM01152">
    <property type="entry name" value="DUF167"/>
    <property type="match status" value="1"/>
</dbReference>
<dbReference type="EMBL" id="RJVA01000010">
    <property type="protein sequence ID" value="ROR01469.1"/>
    <property type="molecule type" value="Genomic_DNA"/>
</dbReference>
<dbReference type="PANTHER" id="PTHR13420">
    <property type="entry name" value="UPF0235 PROTEIN C15ORF40"/>
    <property type="match status" value="1"/>
</dbReference>
<evidence type="ECO:0000256" key="2">
    <source>
        <dbReference type="HAMAP-Rule" id="MF_00634"/>
    </source>
</evidence>
<dbReference type="InterPro" id="IPR036591">
    <property type="entry name" value="YggU-like_sf"/>
</dbReference>
<dbReference type="AlphaFoldDB" id="A0A3N1VHI0"/>
<dbReference type="Gene3D" id="3.30.1200.10">
    <property type="entry name" value="YggU-like"/>
    <property type="match status" value="1"/>
</dbReference>
<evidence type="ECO:0000256" key="3">
    <source>
        <dbReference type="SAM" id="MobiDB-lite"/>
    </source>
</evidence>
<name>A0A3N1VHI0_9BACT</name>
<organism evidence="4 5">
    <name type="scientific">Desulfosoma caldarium</name>
    <dbReference type="NCBI Taxonomy" id="610254"/>
    <lineage>
        <taxon>Bacteria</taxon>
        <taxon>Pseudomonadati</taxon>
        <taxon>Thermodesulfobacteriota</taxon>
        <taxon>Syntrophobacteria</taxon>
        <taxon>Syntrophobacterales</taxon>
        <taxon>Syntrophobacteraceae</taxon>
        <taxon>Desulfosoma</taxon>
    </lineage>
</organism>
<dbReference type="InterPro" id="IPR003746">
    <property type="entry name" value="DUF167"/>
</dbReference>
<feature type="region of interest" description="Disordered" evidence="3">
    <location>
        <begin position="1"/>
        <end position="26"/>
    </location>
</feature>
<dbReference type="Proteomes" id="UP000276223">
    <property type="component" value="Unassembled WGS sequence"/>
</dbReference>
<comment type="similarity">
    <text evidence="1 2">Belongs to the UPF0235 family.</text>
</comment>
<gene>
    <name evidence="4" type="ORF">EDC27_0643</name>
</gene>
<comment type="caution">
    <text evidence="4">The sequence shown here is derived from an EMBL/GenBank/DDBJ whole genome shotgun (WGS) entry which is preliminary data.</text>
</comment>
<dbReference type="GO" id="GO:0005737">
    <property type="term" value="C:cytoplasm"/>
    <property type="evidence" value="ECO:0007669"/>
    <property type="project" value="TreeGrafter"/>
</dbReference>
<dbReference type="PANTHER" id="PTHR13420:SF7">
    <property type="entry name" value="UPF0235 PROTEIN C15ORF40"/>
    <property type="match status" value="1"/>
</dbReference>